<keyword evidence="2" id="KW-1185">Reference proteome</keyword>
<accession>A0A4Z2I8J0</accession>
<name>A0A4Z2I8J0_9TELE</name>
<evidence type="ECO:0000313" key="1">
    <source>
        <dbReference type="EMBL" id="TNN73423.1"/>
    </source>
</evidence>
<dbReference type="EMBL" id="SRLO01000125">
    <property type="protein sequence ID" value="TNN73423.1"/>
    <property type="molecule type" value="Genomic_DNA"/>
</dbReference>
<organism evidence="1 2">
    <name type="scientific">Liparis tanakae</name>
    <name type="common">Tanaka's snailfish</name>
    <dbReference type="NCBI Taxonomy" id="230148"/>
    <lineage>
        <taxon>Eukaryota</taxon>
        <taxon>Metazoa</taxon>
        <taxon>Chordata</taxon>
        <taxon>Craniata</taxon>
        <taxon>Vertebrata</taxon>
        <taxon>Euteleostomi</taxon>
        <taxon>Actinopterygii</taxon>
        <taxon>Neopterygii</taxon>
        <taxon>Teleostei</taxon>
        <taxon>Neoteleostei</taxon>
        <taxon>Acanthomorphata</taxon>
        <taxon>Eupercaria</taxon>
        <taxon>Perciformes</taxon>
        <taxon>Cottioidei</taxon>
        <taxon>Cottales</taxon>
        <taxon>Liparidae</taxon>
        <taxon>Liparis</taxon>
    </lineage>
</organism>
<dbReference type="AlphaFoldDB" id="A0A4Z2I8J0"/>
<dbReference type="Proteomes" id="UP000314294">
    <property type="component" value="Unassembled WGS sequence"/>
</dbReference>
<protein>
    <submittedName>
        <fullName evidence="1">Uncharacterized protein</fullName>
    </submittedName>
</protein>
<comment type="caution">
    <text evidence="1">The sequence shown here is derived from an EMBL/GenBank/DDBJ whole genome shotgun (WGS) entry which is preliminary data.</text>
</comment>
<proteinExistence type="predicted"/>
<gene>
    <name evidence="1" type="ORF">EYF80_016377</name>
</gene>
<reference evidence="1 2" key="1">
    <citation type="submission" date="2019-03" db="EMBL/GenBank/DDBJ databases">
        <title>First draft genome of Liparis tanakae, snailfish: a comprehensive survey of snailfish specific genes.</title>
        <authorList>
            <person name="Kim W."/>
            <person name="Song I."/>
            <person name="Jeong J.-H."/>
            <person name="Kim D."/>
            <person name="Kim S."/>
            <person name="Ryu S."/>
            <person name="Song J.Y."/>
            <person name="Lee S.K."/>
        </authorList>
    </citation>
    <scope>NUCLEOTIDE SEQUENCE [LARGE SCALE GENOMIC DNA]</scope>
    <source>
        <tissue evidence="1">Muscle</tissue>
    </source>
</reference>
<sequence>MTKRRSALNSLSLDDGYECTGPETISLQYFDGLIVHLSAARAGRSSLNRPKQTVWKEIEGFLKTSNAKLRLISVTPLSFCLTWAEKVVDRMDKNLQFLFMCAQSTSVTGHKQPWYALVCRGRRHVKKRRPQGVDGWERRRGVYSGRKDLGGVHSD</sequence>
<evidence type="ECO:0000313" key="2">
    <source>
        <dbReference type="Proteomes" id="UP000314294"/>
    </source>
</evidence>